<reference evidence="2 3" key="1">
    <citation type="submission" date="2017-02" db="EMBL/GenBank/DDBJ databases">
        <authorList>
            <person name="Peterson S.W."/>
        </authorList>
    </citation>
    <scope>NUCLEOTIDE SEQUENCE [LARGE SCALE GENOMIC DNA]</scope>
    <source>
        <strain evidence="2 3">DSM 22335</strain>
    </source>
</reference>
<dbReference type="OrthoDB" id="1091975at2"/>
<organism evidence="2 3">
    <name type="scientific">Sediminibacterium ginsengisoli</name>
    <dbReference type="NCBI Taxonomy" id="413434"/>
    <lineage>
        <taxon>Bacteria</taxon>
        <taxon>Pseudomonadati</taxon>
        <taxon>Bacteroidota</taxon>
        <taxon>Chitinophagia</taxon>
        <taxon>Chitinophagales</taxon>
        <taxon>Chitinophagaceae</taxon>
        <taxon>Sediminibacterium</taxon>
    </lineage>
</organism>
<proteinExistence type="predicted"/>
<protein>
    <recommendedName>
        <fullName evidence="4">Outer membrane lipoprotein-sorting protein</fullName>
    </recommendedName>
</protein>
<evidence type="ECO:0000313" key="3">
    <source>
        <dbReference type="Proteomes" id="UP000190888"/>
    </source>
</evidence>
<keyword evidence="3" id="KW-1185">Reference proteome</keyword>
<dbReference type="AlphaFoldDB" id="A0A1T4MP82"/>
<gene>
    <name evidence="2" type="ORF">SAMN04488132_103492</name>
</gene>
<feature type="chain" id="PRO_5010537217" description="Outer membrane lipoprotein-sorting protein" evidence="1">
    <location>
        <begin position="19"/>
        <end position="241"/>
    </location>
</feature>
<evidence type="ECO:0000256" key="1">
    <source>
        <dbReference type="SAM" id="SignalP"/>
    </source>
</evidence>
<name>A0A1T4MP82_9BACT</name>
<evidence type="ECO:0000313" key="2">
    <source>
        <dbReference type="EMBL" id="SJZ68681.1"/>
    </source>
</evidence>
<dbReference type="STRING" id="413434.SAMN04488132_103492"/>
<dbReference type="RefSeq" id="WP_139367053.1">
    <property type="nucleotide sequence ID" value="NZ_FUWH01000003.1"/>
</dbReference>
<dbReference type="EMBL" id="FUWH01000003">
    <property type="protein sequence ID" value="SJZ68681.1"/>
    <property type="molecule type" value="Genomic_DNA"/>
</dbReference>
<keyword evidence="1" id="KW-0732">Signal</keyword>
<evidence type="ECO:0008006" key="4">
    <source>
        <dbReference type="Google" id="ProtNLM"/>
    </source>
</evidence>
<accession>A0A1T4MP82</accession>
<feature type="signal peptide" evidence="1">
    <location>
        <begin position="1"/>
        <end position="18"/>
    </location>
</feature>
<sequence>MKRLAPLFFLLAPLMIHAQSGILKKMHDTYAGKWHKTFSFQQETKFYRNDSLVRTETWNEFLRFPYELRIDMGDREKGAGVIYKKDSTYRFQGGKIRSVGTDHNPFLFLIGGMYMMPYDSIPAYLKRQGYDMEKSHQAVWKGRPVTVVGALAGDTLSNQLWIDNQDLYLVRMIEKLPQSQLDVHMTEQVKIGKGWTETFVLIYTNGKLRQTEKYHRLSADVALPDAVFDPAMYIESYKYPL</sequence>
<dbReference type="Proteomes" id="UP000190888">
    <property type="component" value="Unassembled WGS sequence"/>
</dbReference>